<comment type="similarity">
    <text evidence="1 4">Belongs to the D-isomer specific 2-hydroxyacid dehydrogenase family.</text>
</comment>
<dbReference type="InterPro" id="IPR006139">
    <property type="entry name" value="D-isomer_2_OHA_DH_cat_dom"/>
</dbReference>
<dbReference type="SUPFAM" id="SSF52283">
    <property type="entry name" value="Formate/glycerate dehydrogenase catalytic domain-like"/>
    <property type="match status" value="1"/>
</dbReference>
<dbReference type="InterPro" id="IPR036291">
    <property type="entry name" value="NAD(P)-bd_dom_sf"/>
</dbReference>
<accession>A0A7X0RZT0</accession>
<dbReference type="InterPro" id="IPR006140">
    <property type="entry name" value="D-isomer_DH_NAD-bd"/>
</dbReference>
<keyword evidence="2 4" id="KW-0560">Oxidoreductase</keyword>
<protein>
    <submittedName>
        <fullName evidence="7">D-2-hydroxyacid dehydrogenase</fullName>
    </submittedName>
</protein>
<evidence type="ECO:0000313" key="7">
    <source>
        <dbReference type="EMBL" id="MBB6675315.1"/>
    </source>
</evidence>
<evidence type="ECO:0000313" key="8">
    <source>
        <dbReference type="Proteomes" id="UP000547209"/>
    </source>
</evidence>
<reference evidence="7 8" key="1">
    <citation type="submission" date="2020-08" db="EMBL/GenBank/DDBJ databases">
        <title>Cohnella phylogeny.</title>
        <authorList>
            <person name="Dunlap C."/>
        </authorList>
    </citation>
    <scope>NUCLEOTIDE SEQUENCE [LARGE SCALE GENOMIC DNA]</scope>
    <source>
        <strain evidence="7 8">DSM 28246</strain>
    </source>
</reference>
<evidence type="ECO:0000259" key="6">
    <source>
        <dbReference type="Pfam" id="PF02826"/>
    </source>
</evidence>
<proteinExistence type="inferred from homology"/>
<keyword evidence="8" id="KW-1185">Reference proteome</keyword>
<feature type="domain" description="D-isomer specific 2-hydroxyacid dehydrogenase NAD-binding" evidence="6">
    <location>
        <begin position="105"/>
        <end position="279"/>
    </location>
</feature>
<dbReference type="SUPFAM" id="SSF51735">
    <property type="entry name" value="NAD(P)-binding Rossmann-fold domains"/>
    <property type="match status" value="1"/>
</dbReference>
<dbReference type="GO" id="GO:0016616">
    <property type="term" value="F:oxidoreductase activity, acting on the CH-OH group of donors, NAD or NADP as acceptor"/>
    <property type="evidence" value="ECO:0007669"/>
    <property type="project" value="InterPro"/>
</dbReference>
<dbReference type="PANTHER" id="PTHR43333:SF1">
    <property type="entry name" value="D-ISOMER SPECIFIC 2-HYDROXYACID DEHYDROGENASE NAD-BINDING DOMAIN-CONTAINING PROTEIN"/>
    <property type="match status" value="1"/>
</dbReference>
<evidence type="ECO:0000256" key="2">
    <source>
        <dbReference type="ARBA" id="ARBA00023002"/>
    </source>
</evidence>
<evidence type="ECO:0000256" key="1">
    <source>
        <dbReference type="ARBA" id="ARBA00005854"/>
    </source>
</evidence>
<keyword evidence="3" id="KW-0520">NAD</keyword>
<dbReference type="FunFam" id="3.40.50.720:FF:000363">
    <property type="entry name" value="D-isomer specific 2-hydroxyacid dehydrogenase"/>
    <property type="match status" value="1"/>
</dbReference>
<gene>
    <name evidence="7" type="ORF">H7C19_32120</name>
</gene>
<dbReference type="CDD" id="cd05300">
    <property type="entry name" value="2-Hacid_dh_1"/>
    <property type="match status" value="1"/>
</dbReference>
<dbReference type="RefSeq" id="WP_185673172.1">
    <property type="nucleotide sequence ID" value="NZ_JACJVP010000071.1"/>
</dbReference>
<dbReference type="EMBL" id="JACJVP010000071">
    <property type="protein sequence ID" value="MBB6675315.1"/>
    <property type="molecule type" value="Genomic_DNA"/>
</dbReference>
<feature type="domain" description="D-isomer specific 2-hydroxyacid dehydrogenase catalytic" evidence="5">
    <location>
        <begin position="37"/>
        <end position="309"/>
    </location>
</feature>
<dbReference type="GO" id="GO:0051287">
    <property type="term" value="F:NAD binding"/>
    <property type="evidence" value="ECO:0007669"/>
    <property type="project" value="InterPro"/>
</dbReference>
<dbReference type="AlphaFoldDB" id="A0A7X0RZT0"/>
<dbReference type="PANTHER" id="PTHR43333">
    <property type="entry name" value="2-HACID_DH_C DOMAIN-CONTAINING PROTEIN"/>
    <property type="match status" value="1"/>
</dbReference>
<organism evidence="7 8">
    <name type="scientific">Cohnella nanjingensis</name>
    <dbReference type="NCBI Taxonomy" id="1387779"/>
    <lineage>
        <taxon>Bacteria</taxon>
        <taxon>Bacillati</taxon>
        <taxon>Bacillota</taxon>
        <taxon>Bacilli</taxon>
        <taxon>Bacillales</taxon>
        <taxon>Paenibacillaceae</taxon>
        <taxon>Cohnella</taxon>
    </lineage>
</organism>
<name>A0A7X0RZT0_9BACL</name>
<comment type="caution">
    <text evidence="7">The sequence shown here is derived from an EMBL/GenBank/DDBJ whole genome shotgun (WGS) entry which is preliminary data.</text>
</comment>
<dbReference type="Pfam" id="PF02826">
    <property type="entry name" value="2-Hacid_dh_C"/>
    <property type="match status" value="1"/>
</dbReference>
<evidence type="ECO:0000256" key="3">
    <source>
        <dbReference type="ARBA" id="ARBA00023027"/>
    </source>
</evidence>
<dbReference type="Pfam" id="PF00389">
    <property type="entry name" value="2-Hacid_dh"/>
    <property type="match status" value="1"/>
</dbReference>
<dbReference type="Proteomes" id="UP000547209">
    <property type="component" value="Unassembled WGS sequence"/>
</dbReference>
<dbReference type="Gene3D" id="3.40.50.720">
    <property type="entry name" value="NAD(P)-binding Rossmann-like Domain"/>
    <property type="match status" value="2"/>
</dbReference>
<evidence type="ECO:0000256" key="4">
    <source>
        <dbReference type="RuleBase" id="RU003719"/>
    </source>
</evidence>
<sequence>MRTLVSLFGFTPEQEQQIRESAPGWNVVFGKPRELDAALFREAEVVCGWWPAVASEGLKPDAKLRWVQTGSAGVDNLPLTDLERRGVILTTASGIHPIPMTETVFAMLLAFSRKLHHAIRRQVEGRWERAEGYGELRGLTIAIVGAGEIGAETARIAQAFGMRTLGIRRSGRPAQHFDRMYAMDALDEVLGQSDIVVNILPHTEETVRVFDAERFARMKPTSLFINIGRGTAVDTEALTEALRGGTIAGAGLDVFEPEPLPEGHPLWAMDNVILTPHIGGATEAYKQRMADLFAANLTAYISDGRPARNIVEYSRSY</sequence>
<evidence type="ECO:0000259" key="5">
    <source>
        <dbReference type="Pfam" id="PF00389"/>
    </source>
</evidence>